<dbReference type="InterPro" id="IPR020097">
    <property type="entry name" value="PsdUridine_synth_TruA_a/b_dom"/>
</dbReference>
<dbReference type="FunFam" id="3.30.70.580:FF:000001">
    <property type="entry name" value="tRNA pseudouridine synthase A"/>
    <property type="match status" value="1"/>
</dbReference>
<accession>A0A564ZHQ1</accession>
<dbReference type="EMBL" id="CABIKM010000008">
    <property type="protein sequence ID" value="VUZ84192.1"/>
    <property type="molecule type" value="Genomic_DNA"/>
</dbReference>
<dbReference type="Proteomes" id="UP000334340">
    <property type="component" value="Unassembled WGS sequence"/>
</dbReference>
<dbReference type="PANTHER" id="PTHR11142">
    <property type="entry name" value="PSEUDOURIDYLATE SYNTHASE"/>
    <property type="match status" value="1"/>
</dbReference>
<dbReference type="InterPro" id="IPR001406">
    <property type="entry name" value="PsdUridine_synth_TruA"/>
</dbReference>
<keyword evidence="10" id="KW-1185">Reference proteome</keyword>
<dbReference type="HAMAP" id="MF_00171">
    <property type="entry name" value="TruA"/>
    <property type="match status" value="1"/>
</dbReference>
<dbReference type="Pfam" id="PF01416">
    <property type="entry name" value="PseudoU_synth_1"/>
    <property type="match status" value="2"/>
</dbReference>
<evidence type="ECO:0000256" key="2">
    <source>
        <dbReference type="ARBA" id="ARBA00022694"/>
    </source>
</evidence>
<dbReference type="Gene3D" id="3.30.70.580">
    <property type="entry name" value="Pseudouridine synthase I, catalytic domain, N-terminal subdomain"/>
    <property type="match status" value="1"/>
</dbReference>
<dbReference type="GO" id="GO:0003723">
    <property type="term" value="F:RNA binding"/>
    <property type="evidence" value="ECO:0007669"/>
    <property type="project" value="InterPro"/>
</dbReference>
<evidence type="ECO:0000259" key="8">
    <source>
        <dbReference type="Pfam" id="PF01416"/>
    </source>
</evidence>
<dbReference type="NCBIfam" id="TIGR00071">
    <property type="entry name" value="hisT_truA"/>
    <property type="match status" value="1"/>
</dbReference>
<feature type="active site" description="Nucleophile" evidence="4 5">
    <location>
        <position position="52"/>
    </location>
</feature>
<dbReference type="GO" id="GO:0031119">
    <property type="term" value="P:tRNA pseudouridine synthesis"/>
    <property type="evidence" value="ECO:0007669"/>
    <property type="project" value="UniProtKB-UniRule"/>
</dbReference>
<keyword evidence="3 4" id="KW-0413">Isomerase</keyword>
<dbReference type="EC" id="5.4.99.12" evidence="4"/>
<sequence>MTTFKLTLEYDGTNYHGWQVQPGMTTIQGTLQEAMTRIVGKDVHVMGAGRTDAGVHALGQVASLRADFHHPPDTLRRALTSSLPPDIVVTAVEAMDDEFHAQHSAHWKRYRYTLLTRRYPSALECRYSLFVPYPLDRDAMIEAGGSLIGTHDFSTFQAAHGSAESPVRTVFAVEFRQQGDHLVFEIMADGFLRHMIRIIVGTLLDVGRGRIGPEDFKAIHDGQDRNLASKTISPHGLCLLEVSYQPFDVHREQTQTPCAMVCS</sequence>
<dbReference type="AlphaFoldDB" id="A0A564ZHQ1"/>
<dbReference type="PIRSF" id="PIRSF001430">
    <property type="entry name" value="tRNA_psdUrid_synth"/>
    <property type="match status" value="1"/>
</dbReference>
<evidence type="ECO:0000256" key="6">
    <source>
        <dbReference type="PIRSR" id="PIRSR001430-2"/>
    </source>
</evidence>
<evidence type="ECO:0000313" key="9">
    <source>
        <dbReference type="EMBL" id="VUZ84192.1"/>
    </source>
</evidence>
<dbReference type="PANTHER" id="PTHR11142:SF0">
    <property type="entry name" value="TRNA PSEUDOURIDINE SYNTHASE-LIKE 1"/>
    <property type="match status" value="1"/>
</dbReference>
<proteinExistence type="inferred from homology"/>
<comment type="subunit">
    <text evidence="4">Homodimer.</text>
</comment>
<comment type="caution">
    <text evidence="4">Lacks conserved residue(s) required for the propagation of feature annotation.</text>
</comment>
<gene>
    <name evidence="4" type="primary">truA</name>
    <name evidence="9" type="ORF">MELA_00558</name>
</gene>
<feature type="domain" description="Pseudouridine synthase I TruA alpha/beta" evidence="8">
    <location>
        <begin position="9"/>
        <end position="101"/>
    </location>
</feature>
<reference evidence="9 10" key="1">
    <citation type="submission" date="2019-07" db="EMBL/GenBank/DDBJ databases">
        <authorList>
            <person name="Cremers G."/>
        </authorList>
    </citation>
    <scope>NUCLEOTIDE SEQUENCE [LARGE SCALE GENOMIC DNA]</scope>
</reference>
<evidence type="ECO:0000256" key="4">
    <source>
        <dbReference type="HAMAP-Rule" id="MF_00171"/>
    </source>
</evidence>
<feature type="domain" description="Pseudouridine synthase I TruA alpha/beta" evidence="8">
    <location>
        <begin position="146"/>
        <end position="244"/>
    </location>
</feature>
<dbReference type="InterPro" id="IPR020103">
    <property type="entry name" value="PsdUridine_synth_cat_dom_sf"/>
</dbReference>
<dbReference type="GO" id="GO:0160147">
    <property type="term" value="F:tRNA pseudouridine(38-40) synthase activity"/>
    <property type="evidence" value="ECO:0007669"/>
    <property type="project" value="UniProtKB-EC"/>
</dbReference>
<dbReference type="CDD" id="cd02570">
    <property type="entry name" value="PseudoU_synth_EcTruA"/>
    <property type="match status" value="1"/>
</dbReference>
<dbReference type="Gene3D" id="3.30.70.660">
    <property type="entry name" value="Pseudouridine synthase I, catalytic domain, C-terminal subdomain"/>
    <property type="match status" value="1"/>
</dbReference>
<evidence type="ECO:0000256" key="5">
    <source>
        <dbReference type="PIRSR" id="PIRSR001430-1"/>
    </source>
</evidence>
<evidence type="ECO:0000256" key="1">
    <source>
        <dbReference type="ARBA" id="ARBA00009375"/>
    </source>
</evidence>
<evidence type="ECO:0000256" key="7">
    <source>
        <dbReference type="RuleBase" id="RU003792"/>
    </source>
</evidence>
<comment type="function">
    <text evidence="4">Formation of pseudouridine at positions 38, 39 and 40 in the anticodon stem and loop of transfer RNAs.</text>
</comment>
<comment type="catalytic activity">
    <reaction evidence="4 7">
        <text>uridine(38/39/40) in tRNA = pseudouridine(38/39/40) in tRNA</text>
        <dbReference type="Rhea" id="RHEA:22376"/>
        <dbReference type="Rhea" id="RHEA-COMP:10085"/>
        <dbReference type="Rhea" id="RHEA-COMP:10087"/>
        <dbReference type="ChEBI" id="CHEBI:65314"/>
        <dbReference type="ChEBI" id="CHEBI:65315"/>
        <dbReference type="EC" id="5.4.99.12"/>
    </reaction>
</comment>
<dbReference type="SUPFAM" id="SSF55120">
    <property type="entry name" value="Pseudouridine synthase"/>
    <property type="match status" value="1"/>
</dbReference>
<organism evidence="9 10">
    <name type="scientific">Candidatus Methylomirabilis lanthanidiphila</name>
    <dbReference type="NCBI Taxonomy" id="2211376"/>
    <lineage>
        <taxon>Bacteria</taxon>
        <taxon>Candidatus Methylomirabilota</taxon>
        <taxon>Candidatus Methylomirabilia</taxon>
        <taxon>Candidatus Methylomirabilales</taxon>
        <taxon>Candidatus Methylomirabilaceae</taxon>
        <taxon>Candidatus Methylomirabilis</taxon>
    </lineage>
</organism>
<keyword evidence="2 4" id="KW-0819">tRNA processing</keyword>
<protein>
    <recommendedName>
        <fullName evidence="4">tRNA pseudouridine synthase A</fullName>
        <ecNumber evidence="4">5.4.99.12</ecNumber>
    </recommendedName>
    <alternativeName>
        <fullName evidence="4">tRNA pseudouridine(38-40) synthase</fullName>
    </alternativeName>
    <alternativeName>
        <fullName evidence="4">tRNA pseudouridylate synthase I</fullName>
    </alternativeName>
    <alternativeName>
        <fullName evidence="4">tRNA-uridine isomerase I</fullName>
    </alternativeName>
</protein>
<dbReference type="InterPro" id="IPR020094">
    <property type="entry name" value="TruA/RsuA/RluB/E/F_N"/>
</dbReference>
<name>A0A564ZHQ1_9BACT</name>
<evidence type="ECO:0000313" key="10">
    <source>
        <dbReference type="Proteomes" id="UP000334340"/>
    </source>
</evidence>
<feature type="binding site" evidence="4 6">
    <location>
        <position position="110"/>
    </location>
    <ligand>
        <name>substrate</name>
    </ligand>
</feature>
<dbReference type="InterPro" id="IPR020095">
    <property type="entry name" value="PsdUridine_synth_TruA_C"/>
</dbReference>
<evidence type="ECO:0000256" key="3">
    <source>
        <dbReference type="ARBA" id="ARBA00023235"/>
    </source>
</evidence>
<comment type="similarity">
    <text evidence="1 4 7">Belongs to the tRNA pseudouridine synthase TruA family.</text>
</comment>